<name>L8PGD5_STRVR</name>
<dbReference type="AlphaFoldDB" id="L8PGD5"/>
<dbReference type="Proteomes" id="UP000011205">
    <property type="component" value="Unassembled WGS sequence"/>
</dbReference>
<comment type="caution">
    <text evidence="2">The sequence shown here is derived from an EMBL/GenBank/DDBJ whole genome shotgun (WGS) entry which is preliminary data.</text>
</comment>
<keyword evidence="1" id="KW-1133">Transmembrane helix</keyword>
<accession>L8PGD5</accession>
<organism evidence="2 3">
    <name type="scientific">Streptomyces viridochromogenes Tue57</name>
    <dbReference type="NCBI Taxonomy" id="1160705"/>
    <lineage>
        <taxon>Bacteria</taxon>
        <taxon>Bacillati</taxon>
        <taxon>Actinomycetota</taxon>
        <taxon>Actinomycetes</taxon>
        <taxon>Kitasatosporales</taxon>
        <taxon>Streptomycetaceae</taxon>
        <taxon>Streptomyces</taxon>
    </lineage>
</organism>
<gene>
    <name evidence="2" type="ORF">STVIR_4516</name>
</gene>
<keyword evidence="1" id="KW-0472">Membrane</keyword>
<evidence type="ECO:0000256" key="1">
    <source>
        <dbReference type="SAM" id="Phobius"/>
    </source>
</evidence>
<evidence type="ECO:0000313" key="2">
    <source>
        <dbReference type="EMBL" id="ELS54457.1"/>
    </source>
</evidence>
<feature type="transmembrane region" description="Helical" evidence="1">
    <location>
        <begin position="12"/>
        <end position="32"/>
    </location>
</feature>
<dbReference type="EMBL" id="AMLP01000134">
    <property type="protein sequence ID" value="ELS54457.1"/>
    <property type="molecule type" value="Genomic_DNA"/>
</dbReference>
<evidence type="ECO:0000313" key="3">
    <source>
        <dbReference type="Proteomes" id="UP000011205"/>
    </source>
</evidence>
<proteinExistence type="predicted"/>
<keyword evidence="1" id="KW-0812">Transmembrane</keyword>
<sequence>MCFVLALPGPLWWAACSIAGGVPFAATMLLAVRTLHS</sequence>
<dbReference type="PATRIC" id="fig|1160705.3.peg.4467"/>
<protein>
    <submittedName>
        <fullName evidence="2">Uncharacterized protein</fullName>
    </submittedName>
</protein>
<reference evidence="2 3" key="1">
    <citation type="journal article" date="2013" name="Genome Announc.">
        <title>Draft Genome Sequence of Streptomyces viridochromogenes Strain Tu57, Producer of Avilamycin.</title>
        <authorList>
            <person name="Gruning B.A."/>
            <person name="Erxleben A."/>
            <person name="Hahnlein A."/>
            <person name="Gunther S."/>
        </authorList>
    </citation>
    <scope>NUCLEOTIDE SEQUENCE [LARGE SCALE GENOMIC DNA]</scope>
    <source>
        <strain evidence="2 3">Tue57</strain>
    </source>
</reference>